<reference evidence="5 6" key="1">
    <citation type="submission" date="2017-10" db="EMBL/GenBank/DDBJ databases">
        <title>Sequencing the genomes of 1000 actinobacteria strains.</title>
        <authorList>
            <person name="Klenk H.-P."/>
        </authorList>
    </citation>
    <scope>NUCLEOTIDE SEQUENCE [LARGE SCALE GENOMIC DNA]</scope>
    <source>
        <strain evidence="5 6">DSM 18966</strain>
    </source>
</reference>
<keyword evidence="1" id="KW-0813">Transport</keyword>
<evidence type="ECO:0000313" key="5">
    <source>
        <dbReference type="EMBL" id="PFG34677.1"/>
    </source>
</evidence>
<dbReference type="GO" id="GO:0005886">
    <property type="term" value="C:plasma membrane"/>
    <property type="evidence" value="ECO:0007669"/>
    <property type="project" value="TreeGrafter"/>
</dbReference>
<comment type="caution">
    <text evidence="5">The sequence shown here is derived from an EMBL/GenBank/DDBJ whole genome shotgun (WGS) entry which is preliminary data.</text>
</comment>
<dbReference type="InterPro" id="IPR003593">
    <property type="entry name" value="AAA+_ATPase"/>
</dbReference>
<evidence type="ECO:0000259" key="4">
    <source>
        <dbReference type="PROSITE" id="PS50893"/>
    </source>
</evidence>
<dbReference type="CDD" id="cd03255">
    <property type="entry name" value="ABC_MJ0796_LolCDE_FtsE"/>
    <property type="match status" value="1"/>
</dbReference>
<dbReference type="Pfam" id="PF00005">
    <property type="entry name" value="ABC_tran"/>
    <property type="match status" value="1"/>
</dbReference>
<dbReference type="InterPro" id="IPR015854">
    <property type="entry name" value="ABC_transpr_LolD-like"/>
</dbReference>
<organism evidence="5 6">
    <name type="scientific">Sanguibacter antarcticus</name>
    <dbReference type="NCBI Taxonomy" id="372484"/>
    <lineage>
        <taxon>Bacteria</taxon>
        <taxon>Bacillati</taxon>
        <taxon>Actinomycetota</taxon>
        <taxon>Actinomycetes</taxon>
        <taxon>Micrococcales</taxon>
        <taxon>Sanguibacteraceae</taxon>
        <taxon>Sanguibacter</taxon>
    </lineage>
</organism>
<dbReference type="InterPro" id="IPR003439">
    <property type="entry name" value="ABC_transporter-like_ATP-bd"/>
</dbReference>
<protein>
    <submittedName>
        <fullName evidence="5">Putative ABC transport system ATP-binding protein</fullName>
    </submittedName>
</protein>
<dbReference type="Gene3D" id="3.40.50.300">
    <property type="entry name" value="P-loop containing nucleotide triphosphate hydrolases"/>
    <property type="match status" value="1"/>
</dbReference>
<name>A0A2A9E6J5_9MICO</name>
<dbReference type="PROSITE" id="PS50893">
    <property type="entry name" value="ABC_TRANSPORTER_2"/>
    <property type="match status" value="1"/>
</dbReference>
<evidence type="ECO:0000256" key="2">
    <source>
        <dbReference type="ARBA" id="ARBA00022741"/>
    </source>
</evidence>
<proteinExistence type="predicted"/>
<sequence>MKGQPSTPDAPVLTATDLRRTVRLPGGGTLAVLQGVDLEVRAGESVAIVGRSGSGKTTLLAQLGLLSPVSGGRLEILGIDVSSISDRRRARMRNRSIGYVFQSYSLVRHLSALKNVELALLYGARTGRRERRRRSRAALAAVGLTDRARSRPKHLSGGEQQRVAIARALVREPALILADEPTGALDVDTAASVLDVLLKATRERGCALVVVTHDEAVAAQMSRRVVMHEGTIRTTPALDGVDA</sequence>
<keyword evidence="2" id="KW-0547">Nucleotide-binding</keyword>
<dbReference type="AlphaFoldDB" id="A0A2A9E6J5"/>
<keyword evidence="3 5" id="KW-0067">ATP-binding</keyword>
<evidence type="ECO:0000256" key="1">
    <source>
        <dbReference type="ARBA" id="ARBA00022448"/>
    </source>
</evidence>
<dbReference type="Proteomes" id="UP000225548">
    <property type="component" value="Unassembled WGS sequence"/>
</dbReference>
<feature type="domain" description="ABC transporter" evidence="4">
    <location>
        <begin position="13"/>
        <end position="241"/>
    </location>
</feature>
<dbReference type="SUPFAM" id="SSF52540">
    <property type="entry name" value="P-loop containing nucleoside triphosphate hydrolases"/>
    <property type="match status" value="1"/>
</dbReference>
<dbReference type="PANTHER" id="PTHR24220:SF86">
    <property type="entry name" value="ABC TRANSPORTER ABCH.1"/>
    <property type="match status" value="1"/>
</dbReference>
<gene>
    <name evidence="5" type="ORF">ATL42_2597</name>
</gene>
<dbReference type="GO" id="GO:0016887">
    <property type="term" value="F:ATP hydrolysis activity"/>
    <property type="evidence" value="ECO:0007669"/>
    <property type="project" value="InterPro"/>
</dbReference>
<evidence type="ECO:0000313" key="6">
    <source>
        <dbReference type="Proteomes" id="UP000225548"/>
    </source>
</evidence>
<dbReference type="EMBL" id="PDJG01000001">
    <property type="protein sequence ID" value="PFG34677.1"/>
    <property type="molecule type" value="Genomic_DNA"/>
</dbReference>
<dbReference type="InterPro" id="IPR027417">
    <property type="entry name" value="P-loop_NTPase"/>
</dbReference>
<evidence type="ECO:0000256" key="3">
    <source>
        <dbReference type="ARBA" id="ARBA00022840"/>
    </source>
</evidence>
<dbReference type="InterPro" id="IPR017871">
    <property type="entry name" value="ABC_transporter-like_CS"/>
</dbReference>
<dbReference type="PROSITE" id="PS00211">
    <property type="entry name" value="ABC_TRANSPORTER_1"/>
    <property type="match status" value="1"/>
</dbReference>
<dbReference type="GO" id="GO:0005524">
    <property type="term" value="F:ATP binding"/>
    <property type="evidence" value="ECO:0007669"/>
    <property type="project" value="UniProtKB-KW"/>
</dbReference>
<dbReference type="InterPro" id="IPR017911">
    <property type="entry name" value="MacB-like_ATP-bd"/>
</dbReference>
<dbReference type="SMART" id="SM00382">
    <property type="entry name" value="AAA"/>
    <property type="match status" value="1"/>
</dbReference>
<accession>A0A2A9E6J5</accession>
<dbReference type="GO" id="GO:0022857">
    <property type="term" value="F:transmembrane transporter activity"/>
    <property type="evidence" value="ECO:0007669"/>
    <property type="project" value="TreeGrafter"/>
</dbReference>
<keyword evidence="6" id="KW-1185">Reference proteome</keyword>
<dbReference type="PANTHER" id="PTHR24220">
    <property type="entry name" value="IMPORT ATP-BINDING PROTEIN"/>
    <property type="match status" value="1"/>
</dbReference>